<evidence type="ECO:0000256" key="1">
    <source>
        <dbReference type="SAM" id="Phobius"/>
    </source>
</evidence>
<dbReference type="Pfam" id="PF11391">
    <property type="entry name" value="DUF2798"/>
    <property type="match status" value="1"/>
</dbReference>
<name>A0A286EBS6_9NEIS</name>
<evidence type="ECO:0000313" key="3">
    <source>
        <dbReference type="Proteomes" id="UP000219669"/>
    </source>
</evidence>
<evidence type="ECO:0008006" key="4">
    <source>
        <dbReference type="Google" id="ProtNLM"/>
    </source>
</evidence>
<feature type="transmembrane region" description="Helical" evidence="1">
    <location>
        <begin position="46"/>
        <end position="67"/>
    </location>
</feature>
<reference evidence="2 3" key="1">
    <citation type="submission" date="2017-09" db="EMBL/GenBank/DDBJ databases">
        <authorList>
            <person name="Ehlers B."/>
            <person name="Leendertz F.H."/>
        </authorList>
    </citation>
    <scope>NUCLEOTIDE SEQUENCE [LARGE SCALE GENOMIC DNA]</scope>
    <source>
        <strain evidence="2 3">DSM 16848</strain>
    </source>
</reference>
<accession>A0A286EBS6</accession>
<keyword evidence="1" id="KW-0472">Membrane</keyword>
<sequence length="74" mass="8310">MIHKKYVNIVFAFYMAAMMAFMMSCVLVAVNSGIGSNYMLRVLKSYAIAMPIAFCCVLLVRPIAVWLTNKTLKP</sequence>
<dbReference type="AlphaFoldDB" id="A0A286EBS6"/>
<keyword evidence="3" id="KW-1185">Reference proteome</keyword>
<organism evidence="2 3">
    <name type="scientific">Alysiella filiformis DSM 16848</name>
    <dbReference type="NCBI Taxonomy" id="1120981"/>
    <lineage>
        <taxon>Bacteria</taxon>
        <taxon>Pseudomonadati</taxon>
        <taxon>Pseudomonadota</taxon>
        <taxon>Betaproteobacteria</taxon>
        <taxon>Neisseriales</taxon>
        <taxon>Neisseriaceae</taxon>
        <taxon>Alysiella</taxon>
    </lineage>
</organism>
<proteinExistence type="predicted"/>
<protein>
    <recommendedName>
        <fullName evidence="4">DUF2798 domain-containing protein</fullName>
    </recommendedName>
</protein>
<dbReference type="Proteomes" id="UP000219669">
    <property type="component" value="Unassembled WGS sequence"/>
</dbReference>
<dbReference type="PROSITE" id="PS51257">
    <property type="entry name" value="PROKAR_LIPOPROTEIN"/>
    <property type="match status" value="1"/>
</dbReference>
<keyword evidence="1" id="KW-0812">Transmembrane</keyword>
<feature type="transmembrane region" description="Helical" evidence="1">
    <location>
        <begin position="12"/>
        <end position="34"/>
    </location>
</feature>
<keyword evidence="1" id="KW-1133">Transmembrane helix</keyword>
<evidence type="ECO:0000313" key="2">
    <source>
        <dbReference type="EMBL" id="SOD68339.1"/>
    </source>
</evidence>
<dbReference type="RefSeq" id="WP_097114267.1">
    <property type="nucleotide sequence ID" value="NZ_CP083931.1"/>
</dbReference>
<gene>
    <name evidence="2" type="ORF">SAMN02746062_01216</name>
</gene>
<dbReference type="OrthoDB" id="6007993at2"/>
<dbReference type="EMBL" id="OCNF01000008">
    <property type="protein sequence ID" value="SOD68339.1"/>
    <property type="molecule type" value="Genomic_DNA"/>
</dbReference>
<dbReference type="InterPro" id="IPR021529">
    <property type="entry name" value="DUF2798"/>
</dbReference>